<evidence type="ECO:0000313" key="4">
    <source>
        <dbReference type="EMBL" id="KAK7057246.1"/>
    </source>
</evidence>
<feature type="compositionally biased region" description="Polar residues" evidence="1">
    <location>
        <begin position="178"/>
        <end position="194"/>
    </location>
</feature>
<feature type="transmembrane region" description="Helical" evidence="2">
    <location>
        <begin position="94"/>
        <end position="117"/>
    </location>
</feature>
<gene>
    <name evidence="4" type="ORF">R3P38DRAFT_1168313</name>
</gene>
<keyword evidence="3" id="KW-0732">Signal</keyword>
<accession>A0AAW0DWJ5</accession>
<keyword evidence="5" id="KW-1185">Reference proteome</keyword>
<keyword evidence="2" id="KW-0472">Membrane</keyword>
<feature type="region of interest" description="Disordered" evidence="1">
    <location>
        <begin position="178"/>
        <end position="216"/>
    </location>
</feature>
<proteinExistence type="predicted"/>
<evidence type="ECO:0000313" key="5">
    <source>
        <dbReference type="Proteomes" id="UP001362999"/>
    </source>
</evidence>
<comment type="caution">
    <text evidence="4">The sequence shown here is derived from an EMBL/GenBank/DDBJ whole genome shotgun (WGS) entry which is preliminary data.</text>
</comment>
<name>A0AAW0DWJ5_9AGAR</name>
<feature type="compositionally biased region" description="Polar residues" evidence="1">
    <location>
        <begin position="207"/>
        <end position="216"/>
    </location>
</feature>
<organism evidence="4 5">
    <name type="scientific">Favolaschia claudopus</name>
    <dbReference type="NCBI Taxonomy" id="2862362"/>
    <lineage>
        <taxon>Eukaryota</taxon>
        <taxon>Fungi</taxon>
        <taxon>Dikarya</taxon>
        <taxon>Basidiomycota</taxon>
        <taxon>Agaricomycotina</taxon>
        <taxon>Agaricomycetes</taxon>
        <taxon>Agaricomycetidae</taxon>
        <taxon>Agaricales</taxon>
        <taxon>Marasmiineae</taxon>
        <taxon>Mycenaceae</taxon>
        <taxon>Favolaschia</taxon>
    </lineage>
</organism>
<reference evidence="4 5" key="1">
    <citation type="journal article" date="2024" name="J Genomics">
        <title>Draft genome sequencing and assembly of Favolaschia claudopus CIRM-BRFM 2984 isolated from oak limbs.</title>
        <authorList>
            <person name="Navarro D."/>
            <person name="Drula E."/>
            <person name="Chaduli D."/>
            <person name="Cazenave R."/>
            <person name="Ahrendt S."/>
            <person name="Wang J."/>
            <person name="Lipzen A."/>
            <person name="Daum C."/>
            <person name="Barry K."/>
            <person name="Grigoriev I.V."/>
            <person name="Favel A."/>
            <person name="Rosso M.N."/>
            <person name="Martin F."/>
        </authorList>
    </citation>
    <scope>NUCLEOTIDE SEQUENCE [LARGE SCALE GENOMIC DNA]</scope>
    <source>
        <strain evidence="4 5">CIRM-BRFM 2984</strain>
    </source>
</reference>
<keyword evidence="2" id="KW-1133">Transmembrane helix</keyword>
<keyword evidence="2" id="KW-0812">Transmembrane</keyword>
<evidence type="ECO:0000256" key="1">
    <source>
        <dbReference type="SAM" id="MobiDB-lite"/>
    </source>
</evidence>
<evidence type="ECO:0000256" key="2">
    <source>
        <dbReference type="SAM" id="Phobius"/>
    </source>
</evidence>
<protein>
    <submittedName>
        <fullName evidence="4">Uncharacterized protein</fullName>
    </submittedName>
</protein>
<dbReference type="AlphaFoldDB" id="A0AAW0DWJ5"/>
<feature type="chain" id="PRO_5043855466" evidence="3">
    <location>
        <begin position="25"/>
        <end position="216"/>
    </location>
</feature>
<dbReference type="EMBL" id="JAWWNJ010000004">
    <property type="protein sequence ID" value="KAK7057246.1"/>
    <property type="molecule type" value="Genomic_DNA"/>
</dbReference>
<sequence>MPLMAPRKAFSIFLCFSLCAVVNAQTDAPSINALSQTVPPSPVSVNGVSQVPIPSISQHSLSYDPGPFLSWATESATIPTANASASTKSNKGKIAGGVVGGLAVLVAAIAALVFLRFRRKRSTTHWRNRANGLWRDTEAKNEGAVYVGHSSDDYFPDFKLPVPPSPTTAPVLIREPRLTQSAARGHTRTLSSTHPRNDSMELHGISGSATNDASRF</sequence>
<dbReference type="Proteomes" id="UP001362999">
    <property type="component" value="Unassembled WGS sequence"/>
</dbReference>
<evidence type="ECO:0000256" key="3">
    <source>
        <dbReference type="SAM" id="SignalP"/>
    </source>
</evidence>
<feature type="signal peptide" evidence="3">
    <location>
        <begin position="1"/>
        <end position="24"/>
    </location>
</feature>